<dbReference type="InterPro" id="IPR023655">
    <property type="entry name" value="Cyt_C6"/>
</dbReference>
<dbReference type="SUPFAM" id="SSF46626">
    <property type="entry name" value="Cytochrome c"/>
    <property type="match status" value="1"/>
</dbReference>
<evidence type="ECO:0000256" key="3">
    <source>
        <dbReference type="ARBA" id="ARBA00022448"/>
    </source>
</evidence>
<dbReference type="NCBIfam" id="NF045930">
    <property type="entry name" value="Cytc6PetJCyano"/>
    <property type="match status" value="1"/>
</dbReference>
<dbReference type="GO" id="GO:0020037">
    <property type="term" value="F:heme binding"/>
    <property type="evidence" value="ECO:0007669"/>
    <property type="project" value="InterPro"/>
</dbReference>
<evidence type="ECO:0000256" key="7">
    <source>
        <dbReference type="ARBA" id="ARBA00023004"/>
    </source>
</evidence>
<organism evidence="12 13">
    <name type="scientific">Nostoc azollae (strain 0708)</name>
    <name type="common">Anabaena azollae (strain 0708)</name>
    <dbReference type="NCBI Taxonomy" id="551115"/>
    <lineage>
        <taxon>Bacteria</taxon>
        <taxon>Bacillati</taxon>
        <taxon>Cyanobacteriota</taxon>
        <taxon>Cyanophyceae</taxon>
        <taxon>Nostocales</taxon>
        <taxon>Nostocaceae</taxon>
        <taxon>Trichormus</taxon>
    </lineage>
</organism>
<dbReference type="PANTHER" id="PTHR34688">
    <property type="entry name" value="CYTOCHROME C6, CHLOROPLASTIC"/>
    <property type="match status" value="1"/>
</dbReference>
<keyword evidence="10" id="KW-1133">Transmembrane helix</keyword>
<dbReference type="HOGENOM" id="CLU_101159_1_0_3"/>
<keyword evidence="3" id="KW-0813">Transport</keyword>
<protein>
    <submittedName>
        <fullName evidence="12">Cytochrome c class I</fullName>
    </submittedName>
</protein>
<gene>
    <name evidence="12" type="ordered locus">Aazo_0959</name>
</gene>
<accession>D7E273</accession>
<dbReference type="Pfam" id="PF13442">
    <property type="entry name" value="Cytochrome_CBB3"/>
    <property type="match status" value="1"/>
</dbReference>
<keyword evidence="8" id="KW-0793">Thylakoid</keyword>
<dbReference type="KEGG" id="naz:Aazo_0959"/>
<evidence type="ECO:0000256" key="1">
    <source>
        <dbReference type="ARBA" id="ARBA00004518"/>
    </source>
</evidence>
<keyword evidence="4 9" id="KW-0349">Heme</keyword>
<feature type="domain" description="Cytochrome c" evidence="11">
    <location>
        <begin position="37"/>
        <end position="121"/>
    </location>
</feature>
<dbReference type="InterPro" id="IPR036909">
    <property type="entry name" value="Cyt_c-like_dom_sf"/>
</dbReference>
<dbReference type="PANTHER" id="PTHR34688:SF2">
    <property type="entry name" value="CYTOCHROME C6, CHLOROPLASTIC"/>
    <property type="match status" value="1"/>
</dbReference>
<reference evidence="12 13" key="1">
    <citation type="journal article" date="2010" name="PLoS ONE">
        <title>Genome erosion in a nitrogen-fixing vertically transmitted endosymbiotic multicellular cyanobacterium.</title>
        <authorList>
            <person name="Ran L."/>
            <person name="Larsson J."/>
            <person name="Vigil-Stenman T."/>
            <person name="Nylander J.A."/>
            <person name="Ininbergs K."/>
            <person name="Zheng W.W."/>
            <person name="Lapidus A."/>
            <person name="Lowry S."/>
            <person name="Haselkorn R."/>
            <person name="Bergman B."/>
        </authorList>
    </citation>
    <scope>NUCLEOTIDE SEQUENCE [LARGE SCALE GENOMIC DNA]</scope>
    <source>
        <strain evidence="12 13">0708</strain>
    </source>
</reference>
<dbReference type="GO" id="GO:0031979">
    <property type="term" value="C:plasma membrane-derived thylakoid lumen"/>
    <property type="evidence" value="ECO:0007669"/>
    <property type="project" value="UniProtKB-SubCell"/>
</dbReference>
<dbReference type="PRINTS" id="PR00605">
    <property type="entry name" value="CYTCHROMECIC"/>
</dbReference>
<evidence type="ECO:0000256" key="5">
    <source>
        <dbReference type="ARBA" id="ARBA00022723"/>
    </source>
</evidence>
<dbReference type="InterPro" id="IPR008168">
    <property type="entry name" value="Cyt_C_IC"/>
</dbReference>
<dbReference type="PROSITE" id="PS51007">
    <property type="entry name" value="CYTC"/>
    <property type="match status" value="1"/>
</dbReference>
<dbReference type="Gene3D" id="1.10.760.10">
    <property type="entry name" value="Cytochrome c-like domain"/>
    <property type="match status" value="1"/>
</dbReference>
<sequence length="125" mass="13763">MENVGCEENLLRLILVNLLLVIALLCNLTIIYPALAAETSNGSKIFNANCAACHIGGANILVEHKTLQKSGLSKYLENYEIEPIQAIINQIQNGKSAMPAFKNKLSEQEILEVTAYIFQKAETGW</sequence>
<evidence type="ECO:0000256" key="9">
    <source>
        <dbReference type="PROSITE-ProRule" id="PRU00433"/>
    </source>
</evidence>
<dbReference type="InterPro" id="IPR009056">
    <property type="entry name" value="Cyt_c-like_dom"/>
</dbReference>
<evidence type="ECO:0000256" key="4">
    <source>
        <dbReference type="ARBA" id="ARBA00022617"/>
    </source>
</evidence>
<evidence type="ECO:0000256" key="2">
    <source>
        <dbReference type="ARBA" id="ARBA00009650"/>
    </source>
</evidence>
<dbReference type="GO" id="GO:0009055">
    <property type="term" value="F:electron transfer activity"/>
    <property type="evidence" value="ECO:0007669"/>
    <property type="project" value="InterPro"/>
</dbReference>
<dbReference type="GO" id="GO:0005506">
    <property type="term" value="F:iron ion binding"/>
    <property type="evidence" value="ECO:0007669"/>
    <property type="project" value="InterPro"/>
</dbReference>
<dbReference type="AlphaFoldDB" id="D7E273"/>
<feature type="transmembrane region" description="Helical" evidence="10">
    <location>
        <begin position="12"/>
        <end position="35"/>
    </location>
</feature>
<keyword evidence="5 9" id="KW-0479">Metal-binding</keyword>
<evidence type="ECO:0000256" key="8">
    <source>
        <dbReference type="ARBA" id="ARBA00023078"/>
    </source>
</evidence>
<evidence type="ECO:0000259" key="11">
    <source>
        <dbReference type="PROSITE" id="PS51007"/>
    </source>
</evidence>
<evidence type="ECO:0000256" key="10">
    <source>
        <dbReference type="SAM" id="Phobius"/>
    </source>
</evidence>
<keyword evidence="7 9" id="KW-0408">Iron</keyword>
<dbReference type="eggNOG" id="COG2010">
    <property type="taxonomic scope" value="Bacteria"/>
</dbReference>
<evidence type="ECO:0000313" key="13">
    <source>
        <dbReference type="Proteomes" id="UP000001511"/>
    </source>
</evidence>
<comment type="subcellular location">
    <subcellularLocation>
        <location evidence="1">Cellular thylakoid lumen</location>
    </subcellularLocation>
</comment>
<keyword evidence="10" id="KW-0472">Membrane</keyword>
<proteinExistence type="inferred from homology"/>
<dbReference type="STRING" id="551115.Aazo_0959"/>
<dbReference type="EMBL" id="CP002059">
    <property type="protein sequence ID" value="ADI63351.1"/>
    <property type="molecule type" value="Genomic_DNA"/>
</dbReference>
<evidence type="ECO:0000313" key="12">
    <source>
        <dbReference type="EMBL" id="ADI63351.1"/>
    </source>
</evidence>
<keyword evidence="6" id="KW-0249">Electron transport</keyword>
<comment type="similarity">
    <text evidence="2">Belongs to the cytochrome c family. PetJ subfamily.</text>
</comment>
<name>D7E273_NOSA0</name>
<dbReference type="Proteomes" id="UP000001511">
    <property type="component" value="Chromosome"/>
</dbReference>
<evidence type="ECO:0000256" key="6">
    <source>
        <dbReference type="ARBA" id="ARBA00022982"/>
    </source>
</evidence>
<keyword evidence="13" id="KW-1185">Reference proteome</keyword>
<keyword evidence="10" id="KW-0812">Transmembrane</keyword>